<dbReference type="InterPro" id="IPR025359">
    <property type="entry name" value="SduA_C"/>
</dbReference>
<dbReference type="EMBL" id="AMQQ01000023">
    <property type="protein sequence ID" value="EKJ94950.1"/>
    <property type="molecule type" value="Genomic_DNA"/>
</dbReference>
<comment type="caution">
    <text evidence="2">The sequence shown here is derived from an EMBL/GenBank/DDBJ whole genome shotgun (WGS) entry which is preliminary data.</text>
</comment>
<evidence type="ECO:0000259" key="1">
    <source>
        <dbReference type="Pfam" id="PF14082"/>
    </source>
</evidence>
<protein>
    <recommendedName>
        <fullName evidence="1">Shedu protein SduA C-terminal domain-containing protein</fullName>
    </recommendedName>
</protein>
<keyword evidence="3" id="KW-1185">Reference proteome</keyword>
<gene>
    <name evidence="2" type="ORF">C241_16863</name>
</gene>
<reference evidence="2 3" key="1">
    <citation type="journal article" date="2013" name="Genome Announc.">
        <title>Genome Sequence of Rhizobium lupini HPC(L) Isolated from Saline Desert Soil, Kutch (Gujarat).</title>
        <authorList>
            <person name="Agarwal L."/>
            <person name="Purohit H.J."/>
        </authorList>
    </citation>
    <scope>NUCLEOTIDE SEQUENCE [LARGE SCALE GENOMIC DNA]</scope>
    <source>
        <strain evidence="3">HPC(L)</strain>
    </source>
</reference>
<evidence type="ECO:0000313" key="2">
    <source>
        <dbReference type="EMBL" id="EKJ94950.1"/>
    </source>
</evidence>
<proteinExistence type="predicted"/>
<name>A0ABN0HJY7_RHILU</name>
<dbReference type="RefSeq" id="WP_006699328.1">
    <property type="nucleotide sequence ID" value="NZ_AMQQ01000023.1"/>
</dbReference>
<dbReference type="Pfam" id="PF14082">
    <property type="entry name" value="SduA_C"/>
    <property type="match status" value="1"/>
</dbReference>
<accession>A0ABN0HJY7</accession>
<organism evidence="2 3">
    <name type="scientific">Bradyrhizobium lupini HPC(L)</name>
    <dbReference type="NCBI Taxonomy" id="1229491"/>
    <lineage>
        <taxon>Bacteria</taxon>
        <taxon>Pseudomonadati</taxon>
        <taxon>Pseudomonadota</taxon>
        <taxon>Alphaproteobacteria</taxon>
        <taxon>Hyphomicrobiales</taxon>
        <taxon>Nitrobacteraceae</taxon>
        <taxon>Bradyrhizobium</taxon>
    </lineage>
</organism>
<feature type="domain" description="Shedu protein SduA C-terminal" evidence="1">
    <location>
        <begin position="205"/>
        <end position="374"/>
    </location>
</feature>
<sequence>MATDEDYIGGYRLDHIYANEFRDGKGKFFNVVTLDDGSTEVEYIQPFPQTRNRVKLTVTFIRDQNDIKEVTLKKFKHYKNEGWQELPWGSGEPMKFSHFTFEKLMAFLQLLTELDLINLKDRRIGLQEGGSAVDPETVQKLKQLLSQDGGGQIIDELLANGMVTSHDIVNLGYRKRQLDVFRGLLREEGYPDLYRQEHEIKSRQVEKIWQHFLARNEWIFGFGLDYKFLGILQDEADIGSADLAGRDAAITDFLLGSTHFTVLVEVKKPGTPLFDSRRNRAGSWALSNDVIDAVSQVLEQKAAWQVKAEANARKNFDRGGALIDQRTVDPKCILLIGGDSAFSGTPQERELKLRTFELFRRDSRNIEILTYDELFERASFVVNNAVKPK</sequence>
<evidence type="ECO:0000313" key="3">
    <source>
        <dbReference type="Proteomes" id="UP000017668"/>
    </source>
</evidence>
<dbReference type="Proteomes" id="UP000017668">
    <property type="component" value="Unassembled WGS sequence"/>
</dbReference>